<name>A0A7M5X4J6_9CNID</name>
<dbReference type="AlphaFoldDB" id="A0A7M5X4J6"/>
<dbReference type="Proteomes" id="UP000594262">
    <property type="component" value="Unplaced"/>
</dbReference>
<proteinExistence type="inferred from homology"/>
<feature type="domain" description="NADH:ubiquinone oxidoreductase intermediate-associated protein 30" evidence="2">
    <location>
        <begin position="236"/>
        <end position="410"/>
    </location>
</feature>
<dbReference type="Pfam" id="PF08547">
    <property type="entry name" value="CIA30"/>
    <property type="match status" value="1"/>
</dbReference>
<evidence type="ECO:0000313" key="4">
    <source>
        <dbReference type="Proteomes" id="UP000594262"/>
    </source>
</evidence>
<dbReference type="GeneID" id="136821075"/>
<dbReference type="InterPro" id="IPR008979">
    <property type="entry name" value="Galactose-bd-like_sf"/>
</dbReference>
<accession>A0A7M5X4J6</accession>
<keyword evidence="4" id="KW-1185">Reference proteome</keyword>
<sequence>MGKPTINEAFNGSGRGKFLTLMSKIRATQTLGATLTSKGNHVRASAMYKKLINDSLSMREHFTRQQQKTLESALSFMDADPPQDDQAVNQAWKMRSAIDTVYDECISDFNDVQSAMPSNLQSVIKDTINLASDCVANGNLSKAFMEYTKLLKQMKQNQKYKDLVSLTAKNLVDGSLCFAETSTEDMSTKVRKLRDSLDRVYNEIRLPDVYAPSLGPLQKLNKREKWQKKKGLMVIDFRQKDGSLFQYGMTTCNDRVMGGSSEANTQFDEVKECIEFSGSLSKKNRGGFASVRILPDNKDEMKELLSGTKAISLEVMNLDTKNIRYKFQMANEAHLKSFNWQAEFIVEPDGEWHTVVLDLYSFWPTMFGHVLSSPGNVDFSKVDFLGVLISHVTVDGKFNPDFVEGTFGLGVRSLSLIKDEDES</sequence>
<dbReference type="EnsemblMetazoa" id="CLYHEMT017285.1">
    <property type="protein sequence ID" value="CLYHEMP017285.1"/>
    <property type="gene ID" value="CLYHEMG017285"/>
</dbReference>
<evidence type="ECO:0000259" key="2">
    <source>
        <dbReference type="Pfam" id="PF08547"/>
    </source>
</evidence>
<dbReference type="PANTHER" id="PTHR13194:SF19">
    <property type="entry name" value="NAD(P)-BINDING ROSSMANN-FOLD SUPERFAMILY PROTEIN"/>
    <property type="match status" value="1"/>
</dbReference>
<dbReference type="InterPro" id="IPR039131">
    <property type="entry name" value="NDUFAF1"/>
</dbReference>
<evidence type="ECO:0000256" key="1">
    <source>
        <dbReference type="ARBA" id="ARBA00007884"/>
    </source>
</evidence>
<dbReference type="OrthoDB" id="10427303at2759"/>
<dbReference type="RefSeq" id="XP_066933409.1">
    <property type="nucleotide sequence ID" value="XM_067077308.1"/>
</dbReference>
<organism evidence="3 4">
    <name type="scientific">Clytia hemisphaerica</name>
    <dbReference type="NCBI Taxonomy" id="252671"/>
    <lineage>
        <taxon>Eukaryota</taxon>
        <taxon>Metazoa</taxon>
        <taxon>Cnidaria</taxon>
        <taxon>Hydrozoa</taxon>
        <taxon>Hydroidolina</taxon>
        <taxon>Leptothecata</taxon>
        <taxon>Obeliida</taxon>
        <taxon>Clytiidae</taxon>
        <taxon>Clytia</taxon>
    </lineage>
</organism>
<dbReference type="InterPro" id="IPR013857">
    <property type="entry name" value="NADH-UbQ_OxRdtase-assoc_prot30"/>
</dbReference>
<dbReference type="PANTHER" id="PTHR13194">
    <property type="entry name" value="COMPLEX I INTERMEDIATE-ASSOCIATED PROTEIN 30"/>
    <property type="match status" value="1"/>
</dbReference>
<protein>
    <recommendedName>
        <fullName evidence="2">NADH:ubiquinone oxidoreductase intermediate-associated protein 30 domain-containing protein</fullName>
    </recommendedName>
</protein>
<comment type="similarity">
    <text evidence="1">Belongs to the CIA30 family.</text>
</comment>
<evidence type="ECO:0000313" key="3">
    <source>
        <dbReference type="EnsemblMetazoa" id="CLYHEMP017285.1"/>
    </source>
</evidence>
<dbReference type="SUPFAM" id="SSF49785">
    <property type="entry name" value="Galactose-binding domain-like"/>
    <property type="match status" value="1"/>
</dbReference>
<reference evidence="3" key="1">
    <citation type="submission" date="2021-01" db="UniProtKB">
        <authorList>
            <consortium name="EnsemblMetazoa"/>
        </authorList>
    </citation>
    <scope>IDENTIFICATION</scope>
</reference>